<dbReference type="Proteomes" id="UP001157502">
    <property type="component" value="Chromosome 2"/>
</dbReference>
<gene>
    <name evidence="1" type="ORF">DPEC_G00025400</name>
</gene>
<protein>
    <submittedName>
        <fullName evidence="1">Uncharacterized protein</fullName>
    </submittedName>
</protein>
<reference evidence="1" key="1">
    <citation type="submission" date="2021-05" db="EMBL/GenBank/DDBJ databases">
        <authorList>
            <person name="Pan Q."/>
            <person name="Jouanno E."/>
            <person name="Zahm M."/>
            <person name="Klopp C."/>
            <person name="Cabau C."/>
            <person name="Louis A."/>
            <person name="Berthelot C."/>
            <person name="Parey E."/>
            <person name="Roest Crollius H."/>
            <person name="Montfort J."/>
            <person name="Robinson-Rechavi M."/>
            <person name="Bouchez O."/>
            <person name="Lampietro C."/>
            <person name="Lopez Roques C."/>
            <person name="Donnadieu C."/>
            <person name="Postlethwait J."/>
            <person name="Bobe J."/>
            <person name="Dillon D."/>
            <person name="Chandos A."/>
            <person name="von Hippel F."/>
            <person name="Guiguen Y."/>
        </authorList>
    </citation>
    <scope>NUCLEOTIDE SEQUENCE</scope>
    <source>
        <strain evidence="1">YG-Jan2019</strain>
    </source>
</reference>
<accession>A0ACC2HIS1</accession>
<proteinExistence type="predicted"/>
<sequence>MVLQATDPGLFSVALYTGEIRTIRRLVDKDATRHRVVILVKDNGQPPLSATVSILLSVVDNVPESLSDFGDLTLSPQPPSNLALYLIVSLSTISLIFLVAIIVLATIKCYKDRETLSGYNLPPLACCCCGGFQPEPPSEVFTKSNLNLQISTGAKVPTNCMEVNGNNGTLSQAYCYKVCLTPESSKSDFMFLKPCSPSNTPRNNEAKGADNLAWSAHNRSASVNNHSGATTPNELKQPNTDWTLTKNQNTSLKSYNSINMDGTLMRKAMHADPENYMAPATGQYWTWGTHMRDYQHNVYIPGTPSALCTLRPVAAQQRSELDVHNSFSTFGKKRRLIHNYEPQTDTAAAVINNDLYND</sequence>
<dbReference type="EMBL" id="CM055729">
    <property type="protein sequence ID" value="KAJ8015368.1"/>
    <property type="molecule type" value="Genomic_DNA"/>
</dbReference>
<name>A0ACC2HIS1_DALPE</name>
<comment type="caution">
    <text evidence="1">The sequence shown here is derived from an EMBL/GenBank/DDBJ whole genome shotgun (WGS) entry which is preliminary data.</text>
</comment>
<evidence type="ECO:0000313" key="1">
    <source>
        <dbReference type="EMBL" id="KAJ8015368.1"/>
    </source>
</evidence>
<evidence type="ECO:0000313" key="2">
    <source>
        <dbReference type="Proteomes" id="UP001157502"/>
    </source>
</evidence>
<organism evidence="1 2">
    <name type="scientific">Dallia pectoralis</name>
    <name type="common">Alaska blackfish</name>
    <dbReference type="NCBI Taxonomy" id="75939"/>
    <lineage>
        <taxon>Eukaryota</taxon>
        <taxon>Metazoa</taxon>
        <taxon>Chordata</taxon>
        <taxon>Craniata</taxon>
        <taxon>Vertebrata</taxon>
        <taxon>Euteleostomi</taxon>
        <taxon>Actinopterygii</taxon>
        <taxon>Neopterygii</taxon>
        <taxon>Teleostei</taxon>
        <taxon>Protacanthopterygii</taxon>
        <taxon>Esociformes</taxon>
        <taxon>Umbridae</taxon>
        <taxon>Dallia</taxon>
    </lineage>
</organism>
<keyword evidence="2" id="KW-1185">Reference proteome</keyword>